<proteinExistence type="predicted"/>
<dbReference type="AlphaFoldDB" id="A0A5S9F212"/>
<feature type="transmembrane region" description="Helical" evidence="1">
    <location>
        <begin position="34"/>
        <end position="54"/>
    </location>
</feature>
<dbReference type="Proteomes" id="UP000326354">
    <property type="component" value="Chromosome"/>
</dbReference>
<evidence type="ECO:0000256" key="1">
    <source>
        <dbReference type="SAM" id="Phobius"/>
    </source>
</evidence>
<dbReference type="EMBL" id="AP019860">
    <property type="protein sequence ID" value="BBM83136.1"/>
    <property type="molecule type" value="Genomic_DNA"/>
</dbReference>
<reference evidence="2 3" key="1">
    <citation type="submission" date="2019-08" db="EMBL/GenBank/DDBJ databases">
        <title>Complete genome sequence of Candidatus Uab amorphum.</title>
        <authorList>
            <person name="Shiratori T."/>
            <person name="Suzuki S."/>
            <person name="Kakizawa Y."/>
            <person name="Ishida K."/>
        </authorList>
    </citation>
    <scope>NUCLEOTIDE SEQUENCE [LARGE SCALE GENOMIC DNA]</scope>
    <source>
        <strain evidence="2 3">SRT547</strain>
    </source>
</reference>
<dbReference type="RefSeq" id="WP_151967351.1">
    <property type="nucleotide sequence ID" value="NZ_AP019860.1"/>
</dbReference>
<keyword evidence="1" id="KW-0812">Transmembrane</keyword>
<keyword evidence="1" id="KW-0472">Membrane</keyword>
<feature type="transmembrane region" description="Helical" evidence="1">
    <location>
        <begin position="200"/>
        <end position="223"/>
    </location>
</feature>
<sequence>MRYFIVVTFSWIAFCGYSIYFANDLSTRSTIVFMRSFSLSTLFVVITTPILIFAKLNDKKTYLLGLGFSLLWCTVLLVTLYALKWDLSPALQKKFSPDYTSLFLVYASLFFMVFSLGYLLHRAGIICSIFLFMATTNVLWTNFFVKNWAMGKGFIINCILYSNPMIGISRCYVNSDILRTQNLYELCVIGASYPFRYPEVYEYICLYTGIGLLCLAIKIYFFVARQGKLRGVSLNKV</sequence>
<dbReference type="KEGG" id="uam:UABAM_01487"/>
<feature type="transmembrane region" description="Helical" evidence="1">
    <location>
        <begin position="125"/>
        <end position="145"/>
    </location>
</feature>
<feature type="transmembrane region" description="Helical" evidence="1">
    <location>
        <begin position="61"/>
        <end position="83"/>
    </location>
</feature>
<organism evidence="2 3">
    <name type="scientific">Uabimicrobium amorphum</name>
    <dbReference type="NCBI Taxonomy" id="2596890"/>
    <lineage>
        <taxon>Bacteria</taxon>
        <taxon>Pseudomonadati</taxon>
        <taxon>Planctomycetota</taxon>
        <taxon>Candidatus Uabimicrobiia</taxon>
        <taxon>Candidatus Uabimicrobiales</taxon>
        <taxon>Candidatus Uabimicrobiaceae</taxon>
        <taxon>Candidatus Uabimicrobium</taxon>
    </lineage>
</organism>
<name>A0A5S9F212_UABAM</name>
<gene>
    <name evidence="2" type="ORF">UABAM_01487</name>
</gene>
<evidence type="ECO:0000313" key="3">
    <source>
        <dbReference type="Proteomes" id="UP000326354"/>
    </source>
</evidence>
<keyword evidence="3" id="KW-1185">Reference proteome</keyword>
<protein>
    <submittedName>
        <fullName evidence="2">Uncharacterized protein</fullName>
    </submittedName>
</protein>
<feature type="transmembrane region" description="Helical" evidence="1">
    <location>
        <begin position="103"/>
        <end position="120"/>
    </location>
</feature>
<evidence type="ECO:0000313" key="2">
    <source>
        <dbReference type="EMBL" id="BBM83136.1"/>
    </source>
</evidence>
<accession>A0A5S9F212</accession>
<keyword evidence="1" id="KW-1133">Transmembrane helix</keyword>